<sequence>MWSSRSARKARILRTSKGNCMVLGGRRHGNGHGLLWPCGPSVWCGQWLPAVRLLAATSVASKRLSVMPPRRIWPLHAWIRKREPPPVHPRTGTEHTPSASCIPQACRRAG</sequence>
<protein>
    <submittedName>
        <fullName evidence="2">Uncharacterized protein</fullName>
    </submittedName>
</protein>
<accession>A0A8T0V1B9</accession>
<evidence type="ECO:0000313" key="3">
    <source>
        <dbReference type="Proteomes" id="UP000823388"/>
    </source>
</evidence>
<dbReference type="AlphaFoldDB" id="A0A8T0V1B9"/>
<proteinExistence type="predicted"/>
<evidence type="ECO:0000313" key="2">
    <source>
        <dbReference type="EMBL" id="KAG2630232.1"/>
    </source>
</evidence>
<gene>
    <name evidence="2" type="ORF">PVAP13_3KG503201</name>
</gene>
<evidence type="ECO:0000256" key="1">
    <source>
        <dbReference type="SAM" id="MobiDB-lite"/>
    </source>
</evidence>
<feature type="region of interest" description="Disordered" evidence="1">
    <location>
        <begin position="83"/>
        <end position="110"/>
    </location>
</feature>
<name>A0A8T0V1B9_PANVG</name>
<keyword evidence="3" id="KW-1185">Reference proteome</keyword>
<dbReference type="Proteomes" id="UP000823388">
    <property type="component" value="Chromosome 3K"/>
</dbReference>
<dbReference type="EMBL" id="CM029041">
    <property type="protein sequence ID" value="KAG2630232.1"/>
    <property type="molecule type" value="Genomic_DNA"/>
</dbReference>
<comment type="caution">
    <text evidence="2">The sequence shown here is derived from an EMBL/GenBank/DDBJ whole genome shotgun (WGS) entry which is preliminary data.</text>
</comment>
<reference evidence="2" key="1">
    <citation type="submission" date="2020-05" db="EMBL/GenBank/DDBJ databases">
        <title>WGS assembly of Panicum virgatum.</title>
        <authorList>
            <person name="Lovell J.T."/>
            <person name="Jenkins J."/>
            <person name="Shu S."/>
            <person name="Juenger T.E."/>
            <person name="Schmutz J."/>
        </authorList>
    </citation>
    <scope>NUCLEOTIDE SEQUENCE</scope>
    <source>
        <strain evidence="2">AP13</strain>
    </source>
</reference>
<organism evidence="2 3">
    <name type="scientific">Panicum virgatum</name>
    <name type="common">Blackwell switchgrass</name>
    <dbReference type="NCBI Taxonomy" id="38727"/>
    <lineage>
        <taxon>Eukaryota</taxon>
        <taxon>Viridiplantae</taxon>
        <taxon>Streptophyta</taxon>
        <taxon>Embryophyta</taxon>
        <taxon>Tracheophyta</taxon>
        <taxon>Spermatophyta</taxon>
        <taxon>Magnoliopsida</taxon>
        <taxon>Liliopsida</taxon>
        <taxon>Poales</taxon>
        <taxon>Poaceae</taxon>
        <taxon>PACMAD clade</taxon>
        <taxon>Panicoideae</taxon>
        <taxon>Panicodae</taxon>
        <taxon>Paniceae</taxon>
        <taxon>Panicinae</taxon>
        <taxon>Panicum</taxon>
        <taxon>Panicum sect. Hiantes</taxon>
    </lineage>
</organism>